<dbReference type="InterPro" id="IPR002347">
    <property type="entry name" value="SDR_fam"/>
</dbReference>
<dbReference type="OrthoDB" id="9808187at2"/>
<accession>D3F3M9</accession>
<organism evidence="3 4">
    <name type="scientific">Conexibacter woesei (strain DSM 14684 / CCUG 47730 / CIP 108061 / JCM 11494 / NBRC 100937 / ID131577)</name>
    <dbReference type="NCBI Taxonomy" id="469383"/>
    <lineage>
        <taxon>Bacteria</taxon>
        <taxon>Bacillati</taxon>
        <taxon>Actinomycetota</taxon>
        <taxon>Thermoleophilia</taxon>
        <taxon>Solirubrobacterales</taxon>
        <taxon>Conexibacteraceae</taxon>
        <taxon>Conexibacter</taxon>
    </lineage>
</organism>
<dbReference type="Pfam" id="PF13561">
    <property type="entry name" value="adh_short_C2"/>
    <property type="match status" value="1"/>
</dbReference>
<dbReference type="Gene3D" id="3.40.50.720">
    <property type="entry name" value="NAD(P)-binding Rossmann-like Domain"/>
    <property type="match status" value="1"/>
</dbReference>
<dbReference type="PRINTS" id="PR00080">
    <property type="entry name" value="SDRFAMILY"/>
</dbReference>
<dbReference type="InterPro" id="IPR036291">
    <property type="entry name" value="NAD(P)-bd_dom_sf"/>
</dbReference>
<dbReference type="HOGENOM" id="CLU_010194_1_3_11"/>
<sequence>MSTESQKLEGKVAIITGAGQGIGLAIARRYAREGAKVVLADINAERVEAAADAIASEGYDALAVPTDVASSDEVDRLFDRTLETFDDVDIMVNNAAYTADAIRHVLEADEAWWDRMIDVNLKGHFLCSLRAARIMAPKRSGVIIATSSGGATKSHRGMVPYDASKGGIEALARALALDLAPYGIRVVTLVPGLIAPNRTDVPQELLDATDATVPLQRAGLPEDLAGPAVFLASDDAAYVTGAKLVVDGGVLAQQRSPQVERFPVSSFPVVPEREAA</sequence>
<name>D3F3M9_CONWI</name>
<dbReference type="Proteomes" id="UP000008229">
    <property type="component" value="Chromosome"/>
</dbReference>
<protein>
    <submittedName>
        <fullName evidence="3">Short-chain dehydrogenase/reductase SDR</fullName>
    </submittedName>
</protein>
<dbReference type="SUPFAM" id="SSF51735">
    <property type="entry name" value="NAD(P)-binding Rossmann-fold domains"/>
    <property type="match status" value="1"/>
</dbReference>
<evidence type="ECO:0000313" key="4">
    <source>
        <dbReference type="Proteomes" id="UP000008229"/>
    </source>
</evidence>
<proteinExistence type="inferred from homology"/>
<dbReference type="AlphaFoldDB" id="D3F3M9"/>
<dbReference type="FunFam" id="3.40.50.720:FF:000084">
    <property type="entry name" value="Short-chain dehydrogenase reductase"/>
    <property type="match status" value="1"/>
</dbReference>
<dbReference type="KEGG" id="cwo:Cwoe_3977"/>
<reference evidence="4" key="2">
    <citation type="submission" date="2010-01" db="EMBL/GenBank/DDBJ databases">
        <title>The complete genome of Conexibacter woesei DSM 14684.</title>
        <authorList>
            <consortium name="US DOE Joint Genome Institute (JGI-PGF)"/>
            <person name="Lucas S."/>
            <person name="Copeland A."/>
            <person name="Lapidus A."/>
            <person name="Glavina del Rio T."/>
            <person name="Dalin E."/>
            <person name="Tice H."/>
            <person name="Bruce D."/>
            <person name="Goodwin L."/>
            <person name="Pitluck S."/>
            <person name="Kyrpides N."/>
            <person name="Mavromatis K."/>
            <person name="Ivanova N."/>
            <person name="Mikhailova N."/>
            <person name="Chertkov O."/>
            <person name="Brettin T."/>
            <person name="Detter J.C."/>
            <person name="Han C."/>
            <person name="Larimer F."/>
            <person name="Land M."/>
            <person name="Hauser L."/>
            <person name="Markowitz V."/>
            <person name="Cheng J.-F."/>
            <person name="Hugenholtz P."/>
            <person name="Woyke T."/>
            <person name="Wu D."/>
            <person name="Pukall R."/>
            <person name="Steenblock K."/>
            <person name="Schneider S."/>
            <person name="Klenk H.-P."/>
            <person name="Eisen J.A."/>
        </authorList>
    </citation>
    <scope>NUCLEOTIDE SEQUENCE [LARGE SCALE GENOMIC DNA]</scope>
    <source>
        <strain evidence="4">DSM 14684 / CIP 108061 / JCM 11494 / NBRC 100937 / ID131577</strain>
    </source>
</reference>
<dbReference type="STRING" id="469383.Cwoe_3977"/>
<keyword evidence="2" id="KW-0560">Oxidoreductase</keyword>
<dbReference type="PRINTS" id="PR00081">
    <property type="entry name" value="GDHRDH"/>
</dbReference>
<evidence type="ECO:0000256" key="2">
    <source>
        <dbReference type="ARBA" id="ARBA00023002"/>
    </source>
</evidence>
<evidence type="ECO:0000256" key="1">
    <source>
        <dbReference type="ARBA" id="ARBA00006484"/>
    </source>
</evidence>
<gene>
    <name evidence="3" type="ordered locus">Cwoe_3977</name>
</gene>
<dbReference type="EMBL" id="CP001854">
    <property type="protein sequence ID" value="ADB52394.1"/>
    <property type="molecule type" value="Genomic_DNA"/>
</dbReference>
<dbReference type="eggNOG" id="COG1028">
    <property type="taxonomic scope" value="Bacteria"/>
</dbReference>
<dbReference type="NCBIfam" id="NF005559">
    <property type="entry name" value="PRK07231.1"/>
    <property type="match status" value="1"/>
</dbReference>
<reference evidence="3 4" key="1">
    <citation type="journal article" date="2010" name="Stand. Genomic Sci.">
        <title>Complete genome sequence of Conexibacter woesei type strain (ID131577).</title>
        <authorList>
            <person name="Pukall R."/>
            <person name="Lapidus A."/>
            <person name="Glavina Del Rio T."/>
            <person name="Copeland A."/>
            <person name="Tice H."/>
            <person name="Cheng J.-F."/>
            <person name="Lucas S."/>
            <person name="Chen F."/>
            <person name="Nolan M."/>
            <person name="Bruce D."/>
            <person name="Goodwin L."/>
            <person name="Pitluck S."/>
            <person name="Mavromatis K."/>
            <person name="Ivanova N."/>
            <person name="Ovchinnikova G."/>
            <person name="Pati A."/>
            <person name="Chen A."/>
            <person name="Palaniappan K."/>
            <person name="Land M."/>
            <person name="Hauser L."/>
            <person name="Chang Y.-J."/>
            <person name="Jeffries C.D."/>
            <person name="Chain P."/>
            <person name="Meincke L."/>
            <person name="Sims D."/>
            <person name="Brettin T."/>
            <person name="Detter J.C."/>
            <person name="Rohde M."/>
            <person name="Goeker M."/>
            <person name="Bristow J."/>
            <person name="Eisen J.A."/>
            <person name="Markowitz V."/>
            <person name="Kyrpides N.C."/>
            <person name="Klenk H.-P."/>
            <person name="Hugenholtz P."/>
        </authorList>
    </citation>
    <scope>NUCLEOTIDE SEQUENCE [LARGE SCALE GENOMIC DNA]</scope>
    <source>
        <strain evidence="4">DSM 14684 / CIP 108061 / JCM 11494 / NBRC 100937 / ID131577</strain>
    </source>
</reference>
<dbReference type="GO" id="GO:0016616">
    <property type="term" value="F:oxidoreductase activity, acting on the CH-OH group of donors, NAD or NADP as acceptor"/>
    <property type="evidence" value="ECO:0007669"/>
    <property type="project" value="TreeGrafter"/>
</dbReference>
<dbReference type="PANTHER" id="PTHR42760">
    <property type="entry name" value="SHORT-CHAIN DEHYDROGENASES/REDUCTASES FAMILY MEMBER"/>
    <property type="match status" value="1"/>
</dbReference>
<dbReference type="RefSeq" id="WP_012935445.1">
    <property type="nucleotide sequence ID" value="NC_013739.1"/>
</dbReference>
<comment type="similarity">
    <text evidence="1">Belongs to the short-chain dehydrogenases/reductases (SDR) family.</text>
</comment>
<evidence type="ECO:0000313" key="3">
    <source>
        <dbReference type="EMBL" id="ADB52394.1"/>
    </source>
</evidence>
<dbReference type="PANTHER" id="PTHR42760:SF133">
    <property type="entry name" value="3-OXOACYL-[ACYL-CARRIER-PROTEIN] REDUCTASE"/>
    <property type="match status" value="1"/>
</dbReference>
<keyword evidence="4" id="KW-1185">Reference proteome</keyword>